<protein>
    <recommendedName>
        <fullName evidence="3">Lipoprotein</fullName>
    </recommendedName>
</protein>
<dbReference type="AlphaFoldDB" id="A0A5A9XS44"/>
<proteinExistence type="predicted"/>
<accession>A0A5A9XS44</accession>
<reference evidence="1 2" key="1">
    <citation type="submission" date="2019-04" db="EMBL/GenBank/DDBJ databases">
        <title>Geobacter ruber sp. nov., ferric-reducing bacteria isolated from paddy soil.</title>
        <authorList>
            <person name="Xu Z."/>
            <person name="Masuda Y."/>
            <person name="Itoh H."/>
            <person name="Senoo K."/>
        </authorList>
    </citation>
    <scope>NUCLEOTIDE SEQUENCE [LARGE SCALE GENOMIC DNA]</scope>
    <source>
        <strain evidence="1 2">Red88</strain>
    </source>
</reference>
<gene>
    <name evidence="1" type="ORF">ET418_02405</name>
</gene>
<comment type="caution">
    <text evidence="1">The sequence shown here is derived from an EMBL/GenBank/DDBJ whole genome shotgun (WGS) entry which is preliminary data.</text>
</comment>
<dbReference type="EMBL" id="SRSD01000001">
    <property type="protein sequence ID" value="KAA0895393.1"/>
    <property type="molecule type" value="Genomic_DNA"/>
</dbReference>
<sequence length="117" mass="12891">MMNKHILIGIFAVLTTLTAGCGSSNFLVYKDAKHFYVTSNGATLKKVLCESGDINRILTDSRLPEATQKDLYEGICSSNKVKERLLATLEDMTPEQRSALKLAFQANGYQINTIANC</sequence>
<keyword evidence="2" id="KW-1185">Reference proteome</keyword>
<evidence type="ECO:0000313" key="2">
    <source>
        <dbReference type="Proteomes" id="UP000324298"/>
    </source>
</evidence>
<dbReference type="PROSITE" id="PS51257">
    <property type="entry name" value="PROKAR_LIPOPROTEIN"/>
    <property type="match status" value="1"/>
</dbReference>
<organism evidence="1 2">
    <name type="scientific">Oryzomonas rubra</name>
    <dbReference type="NCBI Taxonomy" id="2509454"/>
    <lineage>
        <taxon>Bacteria</taxon>
        <taxon>Pseudomonadati</taxon>
        <taxon>Thermodesulfobacteriota</taxon>
        <taxon>Desulfuromonadia</taxon>
        <taxon>Geobacterales</taxon>
        <taxon>Geobacteraceae</taxon>
        <taxon>Oryzomonas</taxon>
    </lineage>
</organism>
<dbReference type="OrthoDB" id="5396576at2"/>
<dbReference type="RefSeq" id="WP_149305973.1">
    <property type="nucleotide sequence ID" value="NZ_SRSD01000001.1"/>
</dbReference>
<name>A0A5A9XS44_9BACT</name>
<evidence type="ECO:0000313" key="1">
    <source>
        <dbReference type="EMBL" id="KAA0895393.1"/>
    </source>
</evidence>
<dbReference type="Proteomes" id="UP000324298">
    <property type="component" value="Unassembled WGS sequence"/>
</dbReference>
<evidence type="ECO:0008006" key="3">
    <source>
        <dbReference type="Google" id="ProtNLM"/>
    </source>
</evidence>